<dbReference type="EC" id="2.7.11.1" evidence="1"/>
<evidence type="ECO:0000313" key="2">
    <source>
        <dbReference type="Proteomes" id="UP000067448"/>
    </source>
</evidence>
<name>A0A100JQA8_STRSC</name>
<dbReference type="EMBL" id="BCMM01000019">
    <property type="protein sequence ID" value="GAQ63735.1"/>
    <property type="molecule type" value="Genomic_DNA"/>
</dbReference>
<dbReference type="Proteomes" id="UP000067448">
    <property type="component" value="Unassembled WGS sequence"/>
</dbReference>
<sequence length="85" mass="8999">MENGGARKPLAPEDPSRIGPYRLIARLGSGGVRRVCLARAKGGRTVEVKLVHADFALHPAFRRRFAREVGAARKVGGEGAAPVVA</sequence>
<reference evidence="1 2" key="2">
    <citation type="journal article" date="2016" name="Genome Announc.">
        <title>Draft Genome Sequences of Streptomyces scabiei S58, Streptomyces turgidiscabies T45, and Streptomyces acidiscabies a10, the Pathogens of Potato Common Scab, Isolated in Japan.</title>
        <authorList>
            <person name="Tomihama T."/>
            <person name="Nishi Y."/>
            <person name="Sakai M."/>
            <person name="Ikenaga M."/>
            <person name="Okubo T."/>
            <person name="Ikeda S."/>
        </authorList>
    </citation>
    <scope>NUCLEOTIDE SEQUENCE [LARGE SCALE GENOMIC DNA]</scope>
    <source>
        <strain evidence="1 2">S58</strain>
    </source>
</reference>
<dbReference type="AlphaFoldDB" id="A0A100JQA8"/>
<proteinExistence type="predicted"/>
<dbReference type="SUPFAM" id="SSF56112">
    <property type="entry name" value="Protein kinase-like (PK-like)"/>
    <property type="match status" value="1"/>
</dbReference>
<dbReference type="InterPro" id="IPR011009">
    <property type="entry name" value="Kinase-like_dom_sf"/>
</dbReference>
<reference evidence="2" key="3">
    <citation type="submission" date="2016-02" db="EMBL/GenBank/DDBJ databases">
        <title>Draft genome of pathogenic Streptomyces sp. in Japan.</title>
        <authorList>
            <person name="Tomihama T."/>
            <person name="Ikenaga M."/>
            <person name="Sakai M."/>
            <person name="Okubo T."/>
            <person name="Ikeda S."/>
        </authorList>
    </citation>
    <scope>NUCLEOTIDE SEQUENCE [LARGE SCALE GENOMIC DNA]</scope>
    <source>
        <strain evidence="2">S58</strain>
    </source>
</reference>
<reference evidence="2" key="1">
    <citation type="submission" date="2015-11" db="EMBL/GenBank/DDBJ databases">
        <authorList>
            <consortium name="Cross-ministerial Strategic Innovation Promotion Program (SIP) consortium"/>
            <person name="Tomihama T."/>
            <person name="Ikenaga M."/>
            <person name="Sakai M."/>
            <person name="Okubo T."/>
            <person name="Ikeda S."/>
        </authorList>
    </citation>
    <scope>NUCLEOTIDE SEQUENCE [LARGE SCALE GENOMIC DNA]</scope>
    <source>
        <strain evidence="2">S58</strain>
    </source>
</reference>
<dbReference type="GO" id="GO:0004674">
    <property type="term" value="F:protein serine/threonine kinase activity"/>
    <property type="evidence" value="ECO:0007669"/>
    <property type="project" value="UniProtKB-EC"/>
</dbReference>
<gene>
    <name evidence="1" type="primary">afsK_8</name>
    <name evidence="1" type="ORF">SsS58_04121</name>
</gene>
<organism evidence="1 2">
    <name type="scientific">Streptomyces scabiei</name>
    <dbReference type="NCBI Taxonomy" id="1930"/>
    <lineage>
        <taxon>Bacteria</taxon>
        <taxon>Bacillati</taxon>
        <taxon>Actinomycetota</taxon>
        <taxon>Actinomycetes</taxon>
        <taxon>Kitasatosporales</taxon>
        <taxon>Streptomycetaceae</taxon>
        <taxon>Streptomyces</taxon>
    </lineage>
</organism>
<dbReference type="Gene3D" id="3.30.200.20">
    <property type="entry name" value="Phosphorylase Kinase, domain 1"/>
    <property type="match status" value="1"/>
</dbReference>
<dbReference type="RefSeq" id="WP_059081325.1">
    <property type="nucleotide sequence ID" value="NZ_BCMM01000019.1"/>
</dbReference>
<keyword evidence="1" id="KW-0418">Kinase</keyword>
<dbReference type="OrthoDB" id="4338988at2"/>
<keyword evidence="1" id="KW-0808">Transferase</keyword>
<protein>
    <submittedName>
        <fullName evidence="1">Serine/threonine-protein kinase AfsK</fullName>
        <ecNumber evidence="1">2.7.11.1</ecNumber>
    </submittedName>
</protein>
<evidence type="ECO:0000313" key="1">
    <source>
        <dbReference type="EMBL" id="GAQ63735.1"/>
    </source>
</evidence>
<comment type="caution">
    <text evidence="1">The sequence shown here is derived from an EMBL/GenBank/DDBJ whole genome shotgun (WGS) entry which is preliminary data.</text>
</comment>
<accession>A0A100JQA8</accession>